<dbReference type="Gene3D" id="3.30.40.10">
    <property type="entry name" value="Zinc/RING finger domain, C3HC4 (zinc finger)"/>
    <property type="match status" value="1"/>
</dbReference>
<dbReference type="PROSITE" id="PS50089">
    <property type="entry name" value="ZF_RING_2"/>
    <property type="match status" value="1"/>
</dbReference>
<evidence type="ECO:0000313" key="6">
    <source>
        <dbReference type="Proteomes" id="UP000504606"/>
    </source>
</evidence>
<accession>A0A9C6U5V5</accession>
<dbReference type="Pfam" id="PF14634">
    <property type="entry name" value="zf-RING_5"/>
    <property type="match status" value="1"/>
</dbReference>
<dbReference type="GO" id="GO:0061630">
    <property type="term" value="F:ubiquitin protein ligase activity"/>
    <property type="evidence" value="ECO:0007669"/>
    <property type="project" value="TreeGrafter"/>
</dbReference>
<evidence type="ECO:0000256" key="2">
    <source>
        <dbReference type="ARBA" id="ARBA00022833"/>
    </source>
</evidence>
<dbReference type="GO" id="GO:0008270">
    <property type="term" value="F:zinc ion binding"/>
    <property type="evidence" value="ECO:0007669"/>
    <property type="project" value="UniProtKB-KW"/>
</dbReference>
<feature type="region of interest" description="Disordered" evidence="4">
    <location>
        <begin position="226"/>
        <end position="247"/>
    </location>
</feature>
<evidence type="ECO:0000313" key="7">
    <source>
        <dbReference type="RefSeq" id="XP_052122273.1"/>
    </source>
</evidence>
<feature type="compositionally biased region" description="Pro residues" evidence="4">
    <location>
        <begin position="228"/>
        <end position="238"/>
    </location>
</feature>
<reference evidence="7" key="1">
    <citation type="submission" date="2025-08" db="UniProtKB">
        <authorList>
            <consortium name="RefSeq"/>
        </authorList>
    </citation>
    <scope>IDENTIFICATION</scope>
    <source>
        <tissue evidence="7">Whole organism</tissue>
    </source>
</reference>
<keyword evidence="1 3" id="KW-0479">Metal-binding</keyword>
<dbReference type="SUPFAM" id="SSF57850">
    <property type="entry name" value="RING/U-box"/>
    <property type="match status" value="1"/>
</dbReference>
<dbReference type="OrthoDB" id="342730at2759"/>
<dbReference type="PANTHER" id="PTHR22791">
    <property type="entry name" value="RING-TYPE DOMAIN-CONTAINING PROTEIN"/>
    <property type="match status" value="1"/>
</dbReference>
<evidence type="ECO:0000256" key="1">
    <source>
        <dbReference type="ARBA" id="ARBA00022771"/>
    </source>
</evidence>
<gene>
    <name evidence="7" type="primary">LOC113212092</name>
</gene>
<evidence type="ECO:0000259" key="5">
    <source>
        <dbReference type="PROSITE" id="PS50089"/>
    </source>
</evidence>
<sequence>MECDICTDLFDGAERAPKVLPCGHTACLQCLRRLQDSKCPTCRQIFTGPSEGLPTNFLALKLPEGIRLDRSPLGWCSGCRAAATPRCWEDHGVVSVRGALRRQLQDALPQAAEQLQVLQDKCRDEQALPALTLLTGESWAVSLRGGGRELTCTVRNTEEPLTKALWLLLAARAALTEDPPPAPPSASAAHSAAAPPAAAPPALVPHAAATPAAATPAAATPAAATPAAAPPAAAPPAAAPAASLGGRDAPEARPLGVMDVGITSCSLADELQQEKAVALRDAAEVSRLVSVYCNADPAWSLELLQRASPSVEWLSVYNPRVAHLRAVHAMPRLRGLEVRCEDVVFESPSLTLPDLPPGHHAGLRWLRVHRLPRHTLMTLLQAHGHSLEELHLWVSTRGNIVWPHTCCDLRLLLQECDLRALRRLVLSRVHTLHEADQCDRQRAEVRVVLPGAVVLCDRCDGVAVDAVEDL</sequence>
<name>A0A9C6U5V5_FRAOC</name>
<dbReference type="GO" id="GO:0016567">
    <property type="term" value="P:protein ubiquitination"/>
    <property type="evidence" value="ECO:0007669"/>
    <property type="project" value="TreeGrafter"/>
</dbReference>
<keyword evidence="2" id="KW-0862">Zinc</keyword>
<dbReference type="KEGG" id="foc:113212092"/>
<dbReference type="AlphaFoldDB" id="A0A9C6U5V5"/>
<dbReference type="Gene3D" id="3.80.10.10">
    <property type="entry name" value="Ribonuclease Inhibitor"/>
    <property type="match status" value="1"/>
</dbReference>
<feature type="region of interest" description="Disordered" evidence="4">
    <location>
        <begin position="177"/>
        <end position="202"/>
    </location>
</feature>
<keyword evidence="1 3" id="KW-0863">Zinc-finger</keyword>
<evidence type="ECO:0000256" key="4">
    <source>
        <dbReference type="SAM" id="MobiDB-lite"/>
    </source>
</evidence>
<dbReference type="RefSeq" id="XP_052122273.1">
    <property type="nucleotide sequence ID" value="XM_052266313.1"/>
</dbReference>
<dbReference type="SMART" id="SM00184">
    <property type="entry name" value="RING"/>
    <property type="match status" value="1"/>
</dbReference>
<dbReference type="InterPro" id="IPR013083">
    <property type="entry name" value="Znf_RING/FYVE/PHD"/>
</dbReference>
<dbReference type="InterPro" id="IPR051435">
    <property type="entry name" value="RING_finger_E3_ubiq-ligases"/>
</dbReference>
<evidence type="ECO:0000256" key="3">
    <source>
        <dbReference type="PROSITE-ProRule" id="PRU00175"/>
    </source>
</evidence>
<protein>
    <submittedName>
        <fullName evidence="7">Uncharacterized protein LOC113212092</fullName>
    </submittedName>
</protein>
<dbReference type="InterPro" id="IPR001841">
    <property type="entry name" value="Znf_RING"/>
</dbReference>
<dbReference type="InterPro" id="IPR032675">
    <property type="entry name" value="LRR_dom_sf"/>
</dbReference>
<dbReference type="GeneID" id="113212092"/>
<feature type="domain" description="RING-type" evidence="5">
    <location>
        <begin position="3"/>
        <end position="43"/>
    </location>
</feature>
<dbReference type="PANTHER" id="PTHR22791:SF34">
    <property type="entry name" value="RING-TYPE DOMAIN-CONTAINING PROTEIN"/>
    <property type="match status" value="1"/>
</dbReference>
<keyword evidence="6" id="KW-1185">Reference proteome</keyword>
<feature type="compositionally biased region" description="Low complexity" evidence="4">
    <location>
        <begin position="185"/>
        <end position="196"/>
    </location>
</feature>
<dbReference type="Proteomes" id="UP000504606">
    <property type="component" value="Unplaced"/>
</dbReference>
<organism evidence="6 7">
    <name type="scientific">Frankliniella occidentalis</name>
    <name type="common">Western flower thrips</name>
    <name type="synonym">Euthrips occidentalis</name>
    <dbReference type="NCBI Taxonomy" id="133901"/>
    <lineage>
        <taxon>Eukaryota</taxon>
        <taxon>Metazoa</taxon>
        <taxon>Ecdysozoa</taxon>
        <taxon>Arthropoda</taxon>
        <taxon>Hexapoda</taxon>
        <taxon>Insecta</taxon>
        <taxon>Pterygota</taxon>
        <taxon>Neoptera</taxon>
        <taxon>Paraneoptera</taxon>
        <taxon>Thysanoptera</taxon>
        <taxon>Terebrantia</taxon>
        <taxon>Thripoidea</taxon>
        <taxon>Thripidae</taxon>
        <taxon>Frankliniella</taxon>
    </lineage>
</organism>
<proteinExistence type="predicted"/>